<dbReference type="Gene3D" id="3.40.50.720">
    <property type="entry name" value="NAD(P)-binding Rossmann-like Domain"/>
    <property type="match status" value="1"/>
</dbReference>
<dbReference type="InterPro" id="IPR036291">
    <property type="entry name" value="NAD(P)-bd_dom_sf"/>
</dbReference>
<evidence type="ECO:0000313" key="3">
    <source>
        <dbReference type="Proteomes" id="UP001500837"/>
    </source>
</evidence>
<evidence type="ECO:0000259" key="1">
    <source>
        <dbReference type="Pfam" id="PF13460"/>
    </source>
</evidence>
<dbReference type="PANTHER" id="PTHR43355:SF2">
    <property type="entry name" value="FLAVIN REDUCTASE (NADPH)"/>
    <property type="match status" value="1"/>
</dbReference>
<comment type="caution">
    <text evidence="2">The sequence shown here is derived from an EMBL/GenBank/DDBJ whole genome shotgun (WGS) entry which is preliminary data.</text>
</comment>
<organism evidence="2 3">
    <name type="scientific">Halarchaeum salinum</name>
    <dbReference type="NCBI Taxonomy" id="489912"/>
    <lineage>
        <taxon>Archaea</taxon>
        <taxon>Methanobacteriati</taxon>
        <taxon>Methanobacteriota</taxon>
        <taxon>Stenosarchaea group</taxon>
        <taxon>Halobacteria</taxon>
        <taxon>Halobacteriales</taxon>
        <taxon>Halobacteriaceae</taxon>
    </lineage>
</organism>
<proteinExistence type="predicted"/>
<dbReference type="InterPro" id="IPR051606">
    <property type="entry name" value="Polyketide_Oxido-like"/>
</dbReference>
<gene>
    <name evidence="2" type="ORF">GCM10009066_06070</name>
</gene>
<dbReference type="InterPro" id="IPR016040">
    <property type="entry name" value="NAD(P)-bd_dom"/>
</dbReference>
<keyword evidence="3" id="KW-1185">Reference proteome</keyword>
<dbReference type="GO" id="GO:0016646">
    <property type="term" value="F:oxidoreductase activity, acting on the CH-NH group of donors, NAD or NADP as acceptor"/>
    <property type="evidence" value="ECO:0007669"/>
    <property type="project" value="TreeGrafter"/>
</dbReference>
<dbReference type="EMBL" id="BAAABL010000032">
    <property type="protein sequence ID" value="GAA0294381.1"/>
    <property type="molecule type" value="Genomic_DNA"/>
</dbReference>
<feature type="domain" description="NAD(P)-binding" evidence="1">
    <location>
        <begin position="7"/>
        <end position="199"/>
    </location>
</feature>
<dbReference type="RefSeq" id="WP_211313701.1">
    <property type="nucleotide sequence ID" value="NZ_BAAABL010000032.1"/>
</dbReference>
<dbReference type="Pfam" id="PF13460">
    <property type="entry name" value="NAD_binding_10"/>
    <property type="match status" value="1"/>
</dbReference>
<reference evidence="2 3" key="1">
    <citation type="journal article" date="2019" name="Int. J. Syst. Evol. Microbiol.">
        <title>The Global Catalogue of Microorganisms (GCM) 10K type strain sequencing project: providing services to taxonomists for standard genome sequencing and annotation.</title>
        <authorList>
            <consortium name="The Broad Institute Genomics Platform"/>
            <consortium name="The Broad Institute Genome Sequencing Center for Infectious Disease"/>
            <person name="Wu L."/>
            <person name="Ma J."/>
        </authorList>
    </citation>
    <scope>NUCLEOTIDE SEQUENCE [LARGE SCALE GENOMIC DNA]</scope>
    <source>
        <strain evidence="2 3">JCM 16330</strain>
    </source>
</reference>
<dbReference type="Proteomes" id="UP001500837">
    <property type="component" value="Unassembled WGS sequence"/>
</dbReference>
<accession>A0AAV3S5U0</accession>
<sequence length="212" mass="22477">MNVLLLGASGRIGQRIATELLNRGHEVTGVSRSGDIDEINDSDFKAVTGDATDPDDIADLASGHDAVASALGPSENADVETLSGMTKALIEGLRDADVDRLVWTGGAGGLSVGPDTKLIETEDFPEEFLPLASAHIDALEIIREADDLQWSYIAPAALIEPGERTGEYRTADGELVTDEDGESYITMEDFAVAFVDELENGDAIHTQLAVGY</sequence>
<dbReference type="AlphaFoldDB" id="A0AAV3S5U0"/>
<dbReference type="PANTHER" id="PTHR43355">
    <property type="entry name" value="FLAVIN REDUCTASE (NADPH)"/>
    <property type="match status" value="1"/>
</dbReference>
<name>A0AAV3S5U0_9EURY</name>
<evidence type="ECO:0000313" key="2">
    <source>
        <dbReference type="EMBL" id="GAA0294381.1"/>
    </source>
</evidence>
<protein>
    <submittedName>
        <fullName evidence="2">NAD(P)H-binding protein</fullName>
    </submittedName>
</protein>
<dbReference type="SUPFAM" id="SSF51735">
    <property type="entry name" value="NAD(P)-binding Rossmann-fold domains"/>
    <property type="match status" value="1"/>
</dbReference>